<sequence>MCLILVSLKSHPSFPLIIAANRDEFYARETAPMAWHDSAPPVLCGTDLKEGGTWMGVTDTGRFAALTNHRDPSRIKPDAASRGWIVSEFLKGTDHAPAFAEALSRTRHNYNGFNLLFGTVDRLYHYSNISDTLTELPPGVHGISNALLNTPWPKVETGKKELGALDHPDEEALFSLLADQAVPEDALLPDTGMTLEWERILGPLFIHSEVYGTRSSCLVTLSADRTLTATERTYTPAGPADINGERRFQFSV</sequence>
<reference evidence="1 2" key="1">
    <citation type="submission" date="2019-03" db="EMBL/GenBank/DDBJ databases">
        <authorList>
            <person name="Nijsse B."/>
        </authorList>
    </citation>
    <scope>NUCLEOTIDE SEQUENCE [LARGE SCALE GENOMIC DNA]</scope>
    <source>
        <strain evidence="1">Desulfoluna butyratoxydans MSL71</strain>
    </source>
</reference>
<dbReference type="InterPro" id="IPR008551">
    <property type="entry name" value="TANGO2"/>
</dbReference>
<name>A0A4U8YNF2_9BACT</name>
<proteinExistence type="predicted"/>
<evidence type="ECO:0000313" key="1">
    <source>
        <dbReference type="EMBL" id="VFQ44739.1"/>
    </source>
</evidence>
<protein>
    <submittedName>
        <fullName evidence="1">Transport and golgi organisation protein 2</fullName>
    </submittedName>
</protein>
<keyword evidence="2" id="KW-1185">Reference proteome</keyword>
<evidence type="ECO:0000313" key="2">
    <source>
        <dbReference type="Proteomes" id="UP000507962"/>
    </source>
</evidence>
<dbReference type="PANTHER" id="PTHR17985:SF8">
    <property type="entry name" value="TRANSPORT AND GOLGI ORGANIZATION PROTEIN 2 HOMOLOG"/>
    <property type="match status" value="1"/>
</dbReference>
<gene>
    <name evidence="1" type="ORF">MSL71_23950</name>
</gene>
<dbReference type="Pfam" id="PF05742">
    <property type="entry name" value="TANGO2"/>
    <property type="match status" value="1"/>
</dbReference>
<organism evidence="1 2">
    <name type="scientific">Desulfoluna butyratoxydans</name>
    <dbReference type="NCBI Taxonomy" id="231438"/>
    <lineage>
        <taxon>Bacteria</taxon>
        <taxon>Pseudomonadati</taxon>
        <taxon>Thermodesulfobacteriota</taxon>
        <taxon>Desulfobacteria</taxon>
        <taxon>Desulfobacterales</taxon>
        <taxon>Desulfolunaceae</taxon>
        <taxon>Desulfoluna</taxon>
    </lineage>
</organism>
<accession>A0A4U8YNF2</accession>
<dbReference type="AlphaFoldDB" id="A0A4U8YNF2"/>
<dbReference type="RefSeq" id="WP_180140533.1">
    <property type="nucleotide sequence ID" value="NZ_CAADHO010000003.1"/>
</dbReference>
<dbReference type="EMBL" id="CAADHO010000003">
    <property type="protein sequence ID" value="VFQ44739.1"/>
    <property type="molecule type" value="Genomic_DNA"/>
</dbReference>
<dbReference type="Proteomes" id="UP000507962">
    <property type="component" value="Unassembled WGS sequence"/>
</dbReference>
<dbReference type="PANTHER" id="PTHR17985">
    <property type="entry name" value="SER/THR-RICH PROTEIN T10 IN DGCR REGION"/>
    <property type="match status" value="1"/>
</dbReference>